<evidence type="ECO:0000256" key="9">
    <source>
        <dbReference type="ARBA" id="ARBA00022598"/>
    </source>
</evidence>
<keyword evidence="11 22" id="KW-0547">Nucleotide-binding</keyword>
<evidence type="ECO:0000256" key="22">
    <source>
        <dbReference type="PIRNR" id="PIRNR001563"/>
    </source>
</evidence>
<dbReference type="EMBL" id="FOSN01000008">
    <property type="protein sequence ID" value="SFK47880.1"/>
    <property type="molecule type" value="Genomic_DNA"/>
</dbReference>
<evidence type="ECO:0000256" key="20">
    <source>
        <dbReference type="ARBA" id="ARBA00049035"/>
    </source>
</evidence>
<comment type="cofactor">
    <cofactor evidence="1">
        <name>Mg(2+)</name>
        <dbReference type="ChEBI" id="CHEBI:18420"/>
    </cofactor>
</comment>
<evidence type="ECO:0000256" key="10">
    <source>
        <dbReference type="ARBA" id="ARBA00022723"/>
    </source>
</evidence>
<dbReference type="GO" id="GO:0005737">
    <property type="term" value="C:cytoplasm"/>
    <property type="evidence" value="ECO:0007669"/>
    <property type="project" value="TreeGrafter"/>
</dbReference>
<comment type="pathway">
    <text evidence="4">Cofactor biosynthesis; tetrahydrofolylpolyglutamate biosynthesis.</text>
</comment>
<keyword evidence="26" id="KW-1185">Reference proteome</keyword>
<dbReference type="InterPro" id="IPR036565">
    <property type="entry name" value="Mur-like_cat_sf"/>
</dbReference>
<comment type="catalytic activity">
    <reaction evidence="18">
        <text>(6S)-5,6,7,8-tetrahydrofolyl-(gamma-L-Glu)(n) + L-glutamate + ATP = (6S)-5,6,7,8-tetrahydrofolyl-(gamma-L-Glu)(n+1) + ADP + phosphate + H(+)</text>
        <dbReference type="Rhea" id="RHEA:10580"/>
        <dbReference type="Rhea" id="RHEA-COMP:14738"/>
        <dbReference type="Rhea" id="RHEA-COMP:14740"/>
        <dbReference type="ChEBI" id="CHEBI:15378"/>
        <dbReference type="ChEBI" id="CHEBI:29985"/>
        <dbReference type="ChEBI" id="CHEBI:30616"/>
        <dbReference type="ChEBI" id="CHEBI:43474"/>
        <dbReference type="ChEBI" id="CHEBI:141005"/>
        <dbReference type="ChEBI" id="CHEBI:456216"/>
        <dbReference type="EC" id="6.3.2.17"/>
    </reaction>
</comment>
<dbReference type="Gene3D" id="3.90.190.20">
    <property type="entry name" value="Mur ligase, C-terminal domain"/>
    <property type="match status" value="1"/>
</dbReference>
<dbReference type="PROSITE" id="PS01012">
    <property type="entry name" value="FOLYLPOLYGLU_SYNT_2"/>
    <property type="match status" value="1"/>
</dbReference>
<dbReference type="InterPro" id="IPR036615">
    <property type="entry name" value="Mur_ligase_C_dom_sf"/>
</dbReference>
<protein>
    <recommendedName>
        <fullName evidence="8">Dihydrofolate synthase/folylpolyglutamate synthase</fullName>
        <ecNumber evidence="6">6.3.2.12</ecNumber>
        <ecNumber evidence="7">6.3.2.17</ecNumber>
    </recommendedName>
    <alternativeName>
        <fullName evidence="17">Folylpoly-gamma-glutamate synthetase-dihydrofolate synthetase</fullName>
    </alternativeName>
    <alternativeName>
        <fullName evidence="15">Folylpolyglutamate synthetase</fullName>
    </alternativeName>
    <alternativeName>
        <fullName evidence="16">Tetrahydrofolylpolyglutamate synthase</fullName>
    </alternativeName>
</protein>
<evidence type="ECO:0000256" key="16">
    <source>
        <dbReference type="ARBA" id="ARBA00030592"/>
    </source>
</evidence>
<keyword evidence="14" id="KW-0289">Folate biosynthesis</keyword>
<keyword evidence="10" id="KW-0479">Metal-binding</keyword>
<dbReference type="AlphaFoldDB" id="A0A1I3ZVE6"/>
<evidence type="ECO:0000256" key="18">
    <source>
        <dbReference type="ARBA" id="ARBA00047493"/>
    </source>
</evidence>
<dbReference type="SUPFAM" id="SSF53244">
    <property type="entry name" value="MurD-like peptide ligases, peptide-binding domain"/>
    <property type="match status" value="1"/>
</dbReference>
<dbReference type="Pfam" id="PF02875">
    <property type="entry name" value="Mur_ligase_C"/>
    <property type="match status" value="1"/>
</dbReference>
<reference evidence="25 26" key="1">
    <citation type="submission" date="2016-10" db="EMBL/GenBank/DDBJ databases">
        <authorList>
            <person name="de Groot N.N."/>
        </authorList>
    </citation>
    <scope>NUCLEOTIDE SEQUENCE [LARGE SCALE GENOMIC DNA]</scope>
    <source>
        <strain evidence="25 26">NE2</strain>
    </source>
</reference>
<name>A0A1I3ZVE6_9HYPH</name>
<dbReference type="GO" id="GO:0005524">
    <property type="term" value="F:ATP binding"/>
    <property type="evidence" value="ECO:0007669"/>
    <property type="project" value="UniProtKB-KW"/>
</dbReference>
<evidence type="ECO:0000313" key="26">
    <source>
        <dbReference type="Proteomes" id="UP000198755"/>
    </source>
</evidence>
<evidence type="ECO:0000256" key="4">
    <source>
        <dbReference type="ARBA" id="ARBA00005150"/>
    </source>
</evidence>
<dbReference type="PIRSF" id="PIRSF001563">
    <property type="entry name" value="Folylpolyglu_synth"/>
    <property type="match status" value="1"/>
</dbReference>
<dbReference type="InterPro" id="IPR013221">
    <property type="entry name" value="Mur_ligase_cen"/>
</dbReference>
<evidence type="ECO:0000256" key="7">
    <source>
        <dbReference type="ARBA" id="ARBA00013025"/>
    </source>
</evidence>
<dbReference type="GO" id="GO:0046654">
    <property type="term" value="P:tetrahydrofolate biosynthetic process"/>
    <property type="evidence" value="ECO:0007669"/>
    <property type="project" value="UniProtKB-UniPathway"/>
</dbReference>
<dbReference type="RefSeq" id="WP_091682181.1">
    <property type="nucleotide sequence ID" value="NZ_FOSN01000008.1"/>
</dbReference>
<evidence type="ECO:0000256" key="1">
    <source>
        <dbReference type="ARBA" id="ARBA00001946"/>
    </source>
</evidence>
<dbReference type="EC" id="6.3.2.12" evidence="6"/>
<evidence type="ECO:0000256" key="8">
    <source>
        <dbReference type="ARBA" id="ARBA00019357"/>
    </source>
</evidence>
<dbReference type="GO" id="GO:0046872">
    <property type="term" value="F:metal ion binding"/>
    <property type="evidence" value="ECO:0007669"/>
    <property type="project" value="UniProtKB-KW"/>
</dbReference>
<dbReference type="EC" id="6.3.2.17" evidence="7"/>
<evidence type="ECO:0000256" key="17">
    <source>
        <dbReference type="ARBA" id="ARBA00032510"/>
    </source>
</evidence>
<keyword evidence="12 22" id="KW-0067">ATP-binding</keyword>
<dbReference type="InterPro" id="IPR001645">
    <property type="entry name" value="Folylpolyglutamate_synth"/>
</dbReference>
<evidence type="ECO:0000256" key="14">
    <source>
        <dbReference type="ARBA" id="ARBA00022909"/>
    </source>
</evidence>
<dbReference type="Gene3D" id="3.40.1190.10">
    <property type="entry name" value="Mur-like, catalytic domain"/>
    <property type="match status" value="1"/>
</dbReference>
<evidence type="ECO:0000256" key="2">
    <source>
        <dbReference type="ARBA" id="ARBA00002714"/>
    </source>
</evidence>
<accession>A0A1I3ZVE6</accession>
<dbReference type="Pfam" id="PF08245">
    <property type="entry name" value="Mur_ligase_M"/>
    <property type="match status" value="1"/>
</dbReference>
<dbReference type="OrthoDB" id="9809356at2"/>
<dbReference type="InterPro" id="IPR018109">
    <property type="entry name" value="Folylpolyglutamate_synth_CS"/>
</dbReference>
<evidence type="ECO:0000256" key="3">
    <source>
        <dbReference type="ARBA" id="ARBA00004799"/>
    </source>
</evidence>
<comment type="similarity">
    <text evidence="5 22">Belongs to the folylpolyglutamate synthase family.</text>
</comment>
<comment type="catalytic activity">
    <reaction evidence="20">
        <text>(6R)-5,10-methylenetetrahydrofolyl-(gamma-L-Glu)(n) + L-glutamate + ATP = (6R)-5,10-methylenetetrahydrofolyl-(gamma-L-Glu)(n+1) + ADP + phosphate + H(+)</text>
        <dbReference type="Rhea" id="RHEA:51912"/>
        <dbReference type="Rhea" id="RHEA-COMP:13257"/>
        <dbReference type="Rhea" id="RHEA-COMP:13258"/>
        <dbReference type="ChEBI" id="CHEBI:15378"/>
        <dbReference type="ChEBI" id="CHEBI:29985"/>
        <dbReference type="ChEBI" id="CHEBI:30616"/>
        <dbReference type="ChEBI" id="CHEBI:43474"/>
        <dbReference type="ChEBI" id="CHEBI:136572"/>
        <dbReference type="ChEBI" id="CHEBI:456216"/>
        <dbReference type="EC" id="6.3.2.17"/>
    </reaction>
</comment>
<dbReference type="FunFam" id="3.40.1190.10:FF:000011">
    <property type="entry name" value="Folylpolyglutamate synthase/dihydrofolate synthase"/>
    <property type="match status" value="1"/>
</dbReference>
<evidence type="ECO:0000256" key="11">
    <source>
        <dbReference type="ARBA" id="ARBA00022741"/>
    </source>
</evidence>
<dbReference type="InterPro" id="IPR004101">
    <property type="entry name" value="Mur_ligase_C"/>
</dbReference>
<dbReference type="Proteomes" id="UP000198755">
    <property type="component" value="Unassembled WGS sequence"/>
</dbReference>
<dbReference type="NCBIfam" id="TIGR01499">
    <property type="entry name" value="folC"/>
    <property type="match status" value="1"/>
</dbReference>
<gene>
    <name evidence="25" type="ORF">SAMN05444581_108176</name>
</gene>
<proteinExistence type="inferred from homology"/>
<evidence type="ECO:0000256" key="21">
    <source>
        <dbReference type="ARBA" id="ARBA00049161"/>
    </source>
</evidence>
<keyword evidence="13" id="KW-0460">Magnesium</keyword>
<dbReference type="PANTHER" id="PTHR11136">
    <property type="entry name" value="FOLYLPOLYGLUTAMATE SYNTHASE-RELATED"/>
    <property type="match status" value="1"/>
</dbReference>
<dbReference type="UniPathway" id="UPA00077">
    <property type="reaction ID" value="UER00157"/>
</dbReference>
<feature type="domain" description="Mur ligase C-terminal" evidence="23">
    <location>
        <begin position="307"/>
        <end position="422"/>
    </location>
</feature>
<comment type="catalytic activity">
    <reaction evidence="21">
        <text>7,8-dihydropteroate + L-glutamate + ATP = 7,8-dihydrofolate + ADP + phosphate + H(+)</text>
        <dbReference type="Rhea" id="RHEA:23584"/>
        <dbReference type="ChEBI" id="CHEBI:15378"/>
        <dbReference type="ChEBI" id="CHEBI:17839"/>
        <dbReference type="ChEBI" id="CHEBI:29985"/>
        <dbReference type="ChEBI" id="CHEBI:30616"/>
        <dbReference type="ChEBI" id="CHEBI:43474"/>
        <dbReference type="ChEBI" id="CHEBI:57451"/>
        <dbReference type="ChEBI" id="CHEBI:456216"/>
        <dbReference type="EC" id="6.3.2.12"/>
    </reaction>
</comment>
<sequence length="438" mass="46643">MDSLDALLSRLFTLHRKTIELSLGRIERLLAALGSPERNLPPIIHVAGTNGKGSTIAFMRAILEAAGKRVHVYTSPHLVRFHERIRIGTEGGGRLVGDSELFAALTACETLNKGEPITFFEVTTAAAFKLFAEHPADYLLLEVGLGGRFDATNVISWPKLSIITPVSIDHPEFLGASVDKIAFEKAGIIKPGVPVIASFQDEAALAVLRRAALHASAPLTVGGQDFSAREENGRLIFEDVNGLLDLPLPRLPGRHQHQNAATAIAAIRYVEPGLAQDVYERGLAQADWPARLQNLTKGHVAALAPPGAEIWLDGGHNEDAGRALAQAIADIEDKAQRPLIVVCGTLASKDTAAFLRAFKGLAQEVLAVPVEADQYSKPASEVAAAANAVGLSAVACGSVELALRFLAAREWRVPPRILITGSLYLAGQVLALNGTLPE</sequence>
<dbReference type="STRING" id="1612308.SAMN05444581_108176"/>
<evidence type="ECO:0000313" key="25">
    <source>
        <dbReference type="EMBL" id="SFK47880.1"/>
    </source>
</evidence>
<evidence type="ECO:0000256" key="6">
    <source>
        <dbReference type="ARBA" id="ARBA00013023"/>
    </source>
</evidence>
<evidence type="ECO:0000256" key="19">
    <source>
        <dbReference type="ARBA" id="ARBA00047808"/>
    </source>
</evidence>
<comment type="catalytic activity">
    <reaction evidence="19">
        <text>10-formyltetrahydrofolyl-(gamma-L-Glu)(n) + L-glutamate + ATP = 10-formyltetrahydrofolyl-(gamma-L-Glu)(n+1) + ADP + phosphate + H(+)</text>
        <dbReference type="Rhea" id="RHEA:51904"/>
        <dbReference type="Rhea" id="RHEA-COMP:13088"/>
        <dbReference type="Rhea" id="RHEA-COMP:14300"/>
        <dbReference type="ChEBI" id="CHEBI:15378"/>
        <dbReference type="ChEBI" id="CHEBI:29985"/>
        <dbReference type="ChEBI" id="CHEBI:30616"/>
        <dbReference type="ChEBI" id="CHEBI:43474"/>
        <dbReference type="ChEBI" id="CHEBI:134413"/>
        <dbReference type="ChEBI" id="CHEBI:456216"/>
        <dbReference type="EC" id="6.3.2.17"/>
    </reaction>
</comment>
<dbReference type="GO" id="GO:0004326">
    <property type="term" value="F:tetrahydrofolylpolyglutamate synthase activity"/>
    <property type="evidence" value="ECO:0007669"/>
    <property type="project" value="UniProtKB-EC"/>
</dbReference>
<evidence type="ECO:0000259" key="23">
    <source>
        <dbReference type="Pfam" id="PF02875"/>
    </source>
</evidence>
<evidence type="ECO:0000259" key="24">
    <source>
        <dbReference type="Pfam" id="PF08245"/>
    </source>
</evidence>
<dbReference type="GO" id="GO:0008841">
    <property type="term" value="F:dihydrofolate synthase activity"/>
    <property type="evidence" value="ECO:0007669"/>
    <property type="project" value="UniProtKB-EC"/>
</dbReference>
<dbReference type="PANTHER" id="PTHR11136:SF0">
    <property type="entry name" value="DIHYDROFOLATE SYNTHETASE-RELATED"/>
    <property type="match status" value="1"/>
</dbReference>
<organism evidence="25 26">
    <name type="scientific">Methylocapsa palsarum</name>
    <dbReference type="NCBI Taxonomy" id="1612308"/>
    <lineage>
        <taxon>Bacteria</taxon>
        <taxon>Pseudomonadati</taxon>
        <taxon>Pseudomonadota</taxon>
        <taxon>Alphaproteobacteria</taxon>
        <taxon>Hyphomicrobiales</taxon>
        <taxon>Beijerinckiaceae</taxon>
        <taxon>Methylocapsa</taxon>
    </lineage>
</organism>
<keyword evidence="9 22" id="KW-0436">Ligase</keyword>
<evidence type="ECO:0000256" key="13">
    <source>
        <dbReference type="ARBA" id="ARBA00022842"/>
    </source>
</evidence>
<comment type="pathway">
    <text evidence="3">Cofactor biosynthesis; tetrahydrofolate biosynthesis; 7,8-dihydrofolate from 2-amino-4-hydroxy-6-hydroxymethyl-7,8-dihydropteridine diphosphate and 4-aminobenzoate: step 2/2.</text>
</comment>
<dbReference type="SUPFAM" id="SSF53623">
    <property type="entry name" value="MurD-like peptide ligases, catalytic domain"/>
    <property type="match status" value="1"/>
</dbReference>
<evidence type="ECO:0000256" key="15">
    <source>
        <dbReference type="ARBA" id="ARBA00030048"/>
    </source>
</evidence>
<evidence type="ECO:0000256" key="5">
    <source>
        <dbReference type="ARBA" id="ARBA00008276"/>
    </source>
</evidence>
<dbReference type="GO" id="GO:0046656">
    <property type="term" value="P:folic acid biosynthetic process"/>
    <property type="evidence" value="ECO:0007669"/>
    <property type="project" value="UniProtKB-KW"/>
</dbReference>
<feature type="domain" description="Mur ligase central" evidence="24">
    <location>
        <begin position="46"/>
        <end position="266"/>
    </location>
</feature>
<comment type="function">
    <text evidence="2">Functions in two distinct reactions of the de novo folate biosynthetic pathway. Catalyzes the addition of a glutamate residue to dihydropteroate (7,8-dihydropteroate or H2Pte) to form dihydrofolate (7,8-dihydrofolate monoglutamate or H2Pte-Glu). Also catalyzes successive additions of L-glutamate to tetrahydrofolate or 10-formyltetrahydrofolate or 5,10-methylenetetrahydrofolate, leading to folylpolyglutamate derivatives.</text>
</comment>
<evidence type="ECO:0000256" key="12">
    <source>
        <dbReference type="ARBA" id="ARBA00022840"/>
    </source>
</evidence>